<evidence type="ECO:0000259" key="4">
    <source>
        <dbReference type="Pfam" id="PF25038"/>
    </source>
</evidence>
<dbReference type="InterPro" id="IPR056779">
    <property type="entry name" value="Csf1_C"/>
</dbReference>
<evidence type="ECO:0000256" key="2">
    <source>
        <dbReference type="SAM" id="Phobius"/>
    </source>
</evidence>
<keyword evidence="2" id="KW-0812">Transmembrane</keyword>
<evidence type="ECO:0000313" key="6">
    <source>
        <dbReference type="Proteomes" id="UP001497600"/>
    </source>
</evidence>
<dbReference type="InterPro" id="IPR048636">
    <property type="entry name" value="Csf1_N"/>
</dbReference>
<feature type="compositionally biased region" description="Low complexity" evidence="1">
    <location>
        <begin position="194"/>
        <end position="205"/>
    </location>
</feature>
<dbReference type="InterPro" id="IPR029636">
    <property type="entry name" value="Csf1"/>
</dbReference>
<dbReference type="EMBL" id="OZ004254">
    <property type="protein sequence ID" value="CAK7897923.1"/>
    <property type="molecule type" value="Genomic_DNA"/>
</dbReference>
<dbReference type="Proteomes" id="UP001497600">
    <property type="component" value="Chromosome B"/>
</dbReference>
<feature type="domain" description="Csf1 N-terminal" evidence="3">
    <location>
        <begin position="589"/>
        <end position="1609"/>
    </location>
</feature>
<evidence type="ECO:0000256" key="1">
    <source>
        <dbReference type="SAM" id="MobiDB-lite"/>
    </source>
</evidence>
<evidence type="ECO:0000259" key="3">
    <source>
        <dbReference type="Pfam" id="PF21678"/>
    </source>
</evidence>
<dbReference type="Pfam" id="PF25038">
    <property type="entry name" value="Csf1_C"/>
    <property type="match status" value="1"/>
</dbReference>
<keyword evidence="2" id="KW-1133">Transmembrane helix</keyword>
<dbReference type="Pfam" id="PF21678">
    <property type="entry name" value="Csf1_N"/>
    <property type="match status" value="2"/>
</dbReference>
<feature type="domain" description="Csf1 C-terminal region" evidence="4">
    <location>
        <begin position="2035"/>
        <end position="3103"/>
    </location>
</feature>
<feature type="transmembrane region" description="Helical" evidence="2">
    <location>
        <begin position="21"/>
        <end position="41"/>
    </location>
</feature>
<dbReference type="PANTHER" id="PTHR32085:SF3">
    <property type="entry name" value="PROTEIN CSF1"/>
    <property type="match status" value="1"/>
</dbReference>
<keyword evidence="2" id="KW-0472">Membrane</keyword>
<protein>
    <submittedName>
        <fullName evidence="5">Protein Csf1p</fullName>
    </submittedName>
</protein>
<sequence length="3103" mass="350209">MGFLSEFISVSSSSLSNNSSWVYFADWILAFMVALAFVFYFNRLVGFVLSCSLQMLLWKHYRVDVSVEAVRVSFLGGRIFAKNLVVITEDYTISILNLNLTWRYWISQLTRLPDYYLTLGEEVENGKLPSRFTLLLEGLEVFYYNRTVAYDHMSEFLSKETDEELRKQSRSVNIPQNMFEKGLENDGVRRRNMSSTSDKSSYSSSHGTGETIIEGDITMDHSSKESPPPPASATASSESSSSESYFKFLLKILPLSIRIKKGTLVLGNATTPTILVASCRSADSLIDISKAPNELDKYRQLHNFQFHNLSVSMKPNVSYDRSKVHSSSYHPQPEQQLPLKRKMSTANLKRRRKYKTWYKFEKSVGVLFDRLAIWRGGPRHNETNDVSYKNWRGLQRYVGDSPMKITHTDAYIHFAGGVEDEYARYSSILDSPATRINYYYDLPGIVPETGTPTQSNTQPPGFGVDIELSMATIHYGPWADKQRIPLQTMFFPTLYRDSEPSAAPGPGELRVYKGFDVMLEVKDELRFRVPTREPSKDHTVYLNKGEDPKKNDSKSNKKRRKKTNDANNNQTTTNPYDNNNDSNVDDETSTVHGIRPFGWLELKMYAGSSILSHTSFIASELHGWPNCLDVNFMNPEVRSSVNHDILFTADFHNMNCNVGFPLKWNGKCNWEFKNKSKNANIYFLREHAMLLSDIFTDFGAGPGTPYELFRPFHYQFNWSVDGYKLYLNVNDANIIDNPLDFNNNKYFSFQGDHLKLAASIPMNGTFSKSNTIKFSFQTSFFKLILDTPEWHTTNAFMEQTKDVGRANNFSIDGSYTYFDSVEINTSNFIVIKCLGDYVTLQCYGFVVRYLLTIRENYFGDNIHFQTFEEYSNKTAQDDEDFSYNGASTLSDTDSSNTVGSDYSYWRVAKIENDVDVLFQFSVRQGLAILPYNIYDSTSHIALRFDSLDVDLRFTNYYMDLQADITPITAVFVKEPQGESIMYDIPAYTKKYLTKPELTIDGLAIHGHRMFGLPPVEPTYYCKWDISAGEILFDTDGSFLSSLGSCVGKVGLGYKDLENELIIHIPTLYDVTHFCFSCPSLQFLLKCQPELEDSMVLKLDIESVLLTFNDLANDRYSSKLTLKIPMIRAYMLEGQKIMAYAQTSINVNNFCQKESFLDHRRLQQEHIRKNDAPFHRCPFLLYETERDRTYNEAYGCFITSLSLPDVPYPLNKDTRNIDSPFDSEYTDLDGEVSECSSRSDWSSDFDEDFKMKPSTDYDPVDFCPDYEVDPKYEYDNFIVELDAVQSFVSPQALYPLAKLLQSFHDSDLNSLMDTLHLDLLEKLMELLDPKSTVKNLRLVLQECNIKIGEFAISDPKEVFEASPRVPCVNVIISEPSVALSVKRTNDRVNNDLVSSESLSAAFHIKEVLVSISNPNDFVLASSFNLGNIEFWFTKSEDCAAVCSTSIDKTELSISDSSLEWLTEYILHLYRELKPSFPEFKKIKDIQQRNIAELVYQVSTGGKEYHIDHDPSVLTKPAYVLRPSKDHIRFHDSWKLLTRLRHVLNNLPTTWSEELHESLMNYKWAAPASAYNDVLSIFSHWRAWEVGDISRSYFFKHIFPLNDVEIPRDNLNLDGRVDLGNISFRIMGENNALDFIELQGLSVAIGALDIKQADLSYLGHGVVPLLQSIECVLNVFAYKSKVSTITFDMIPRLMKLIDGGKKESTEELTEPNVLLEDGAKSGSCLEFNLVVGVGNFQQQLLLPYSSLDLRAHSVVITSKISILSDFHGVPFSFSSQTEESSLDFWGENQIMANSIEQFNMSVANCGTLEDGVKVSRIGAKRISMLMTEEDSCLVDVLKCIMDQDVPYLEALLADTESTEEDTLDIPTPSTSTSAEEYLLKKLGEASLDVSIDEIVWAIDLLYPLGLKGSLYSTKFSVNLVDEAMFLNSVIQKIDFQLGILRRSVVRIENSQIRTTVKFTETSTLLLAAANMNMGFTKITIPQIFQALQLCLVNTTVIETRINNLTALLPQNTKPSKDVSTKTPNKPSKSFAFKCNYNNDYIGVSTFFEKTKLSFELEGFSLGTYNVAHLDSTDSKSAYIVVPIFGEVSIPTARLSVLDRSIPVGLSSIIDVSVTLKVLNSKKETDKSQSLQIESQYCRICLSPPALFRIVSFVDQSVAVMDEVTSKLPEKKVTKTKSDQPSHPISLYFSSITILSYNFCIGWLFADSTKEYPGIIIGAERFFAVVEETVGKFTLMEAYLSVANGVRSSNYYNTSSEKLNLNRAYMPLMQITYLIERTEGSRNLKVQISGDKLDVKFLSDSIILIEKAVKSGTSIQVHFDKRVRRQATPKVVKDTSPQEEVDTAESPLSTFFSSIELLYTFAGSNILLYRLNDGEVSTSTPSLYLHSPAIKIATMYRHQKDAERKHTVKCQILTSPFDNTLYASCVPVILDIVDGVKRMMRNDKPDTNVSDVAMVNTGGTPSSEFDFSDLLKDVDLHFGIRVEQQKLSLSCEPTAKVEAVVSVGGISFQVNSSTDDVTSLVSILQFDSLNSTLQHVYSREISGSVDVKNILLVSKIDFGEVTKVVSTGSVSNVTSYVNVKQFQDLNLFKDIWVPKEYFEETESVYEEVLAIDEDHISSTKNLSSRFKEVSTTYAVPWELTCMILDVALQVDFGQSLGNVSLTSNKIWAISHKTTDWAQDLKIGVDNVSLVSKGRLGGSFDIKNIFLHTSISWNDGENVLDVPLILLAGSVEALQLKASFDYHVFALASLNGYSIEIFNQKDGMSISKDQLFIATRFDSAEIYITSLAASNVMDIYNAIYRMVQENKNSYRETLRDSSRGKSIAGASRTKSNTGGNVTKKLVSKIEVTAGYFMIHVYPSSFDDSKVLVVKLDESKINFTESEFQEGVSNELEVQFNGLKVSLSVTAPSSEDFVMDSSVDTFVDHAHQARGGTIFVFPSFKISMKTFQKYQSNVIQYYYQSTFGGAVGIKWNLGSITFIREMYAIHSKALASRQGFKKGVVDETDESIVRSEEARRKEGDMESGNFDETINATIDKVSGDSKYVYQALAKPIIEAPQLKDLGNATPPLEWFGLHREKFPDLTHQLGITSLQKFISEVETQYTKVLGKA</sequence>
<evidence type="ECO:0000313" key="5">
    <source>
        <dbReference type="EMBL" id="CAK7897923.1"/>
    </source>
</evidence>
<proteinExistence type="predicted"/>
<accession>A0ABP0ECH5</accession>
<dbReference type="PANTHER" id="PTHR32085">
    <property type="entry name" value="PROTEIN CSF1"/>
    <property type="match status" value="1"/>
</dbReference>
<feature type="region of interest" description="Disordered" evidence="1">
    <location>
        <begin position="219"/>
        <end position="238"/>
    </location>
</feature>
<keyword evidence="6" id="KW-1185">Reference proteome</keyword>
<feature type="domain" description="Csf1 N-terminal" evidence="3">
    <location>
        <begin position="35"/>
        <end position="544"/>
    </location>
</feature>
<feature type="compositionally biased region" description="Basic and acidic residues" evidence="1">
    <location>
        <begin position="530"/>
        <end position="555"/>
    </location>
</feature>
<feature type="region of interest" description="Disordered" evidence="1">
    <location>
        <begin position="183"/>
        <end position="210"/>
    </location>
</feature>
<feature type="region of interest" description="Disordered" evidence="1">
    <location>
        <begin position="530"/>
        <end position="588"/>
    </location>
</feature>
<reference evidence="5 6" key="1">
    <citation type="submission" date="2024-01" db="EMBL/GenBank/DDBJ databases">
        <authorList>
            <consortium name="Genoscope - CEA"/>
            <person name="William W."/>
        </authorList>
    </citation>
    <scope>NUCLEOTIDE SEQUENCE [LARGE SCALE GENOMIC DNA]</scope>
    <source>
        <strain evidence="5 6">29B2s-10</strain>
    </source>
</reference>
<feature type="compositionally biased region" description="Low complexity" evidence="1">
    <location>
        <begin position="565"/>
        <end position="574"/>
    </location>
</feature>
<name>A0ABP0ECH5_9ASCO</name>
<organism evidence="5 6">
    <name type="scientific">[Candida] anglica</name>
    <dbReference type="NCBI Taxonomy" id="148631"/>
    <lineage>
        <taxon>Eukaryota</taxon>
        <taxon>Fungi</taxon>
        <taxon>Dikarya</taxon>
        <taxon>Ascomycota</taxon>
        <taxon>Saccharomycotina</taxon>
        <taxon>Pichiomycetes</taxon>
        <taxon>Debaryomycetaceae</taxon>
        <taxon>Kurtzmaniella</taxon>
    </lineage>
</organism>
<gene>
    <name evidence="5" type="primary">CSF1</name>
    <name evidence="5" type="ORF">CAAN4_B12046</name>
</gene>